<name>A0A1I7RTH3_BURXY</name>
<dbReference type="PANTHER" id="PTHR47966">
    <property type="entry name" value="BETA-SITE APP-CLEAVING ENZYME, ISOFORM A-RELATED"/>
    <property type="match status" value="1"/>
</dbReference>
<dbReference type="Proteomes" id="UP000582659">
    <property type="component" value="Unassembled WGS sequence"/>
</dbReference>
<feature type="domain" description="Peptidase A1" evidence="3">
    <location>
        <begin position="31"/>
        <end position="224"/>
    </location>
</feature>
<evidence type="ECO:0000313" key="4">
    <source>
        <dbReference type="EMBL" id="CAD5231308.1"/>
    </source>
</evidence>
<comment type="similarity">
    <text evidence="1">Belongs to the peptidase A1 family.</text>
</comment>
<dbReference type="InterPro" id="IPR021109">
    <property type="entry name" value="Peptidase_aspartic_dom_sf"/>
</dbReference>
<organism evidence="6 8">
    <name type="scientific">Bursaphelenchus xylophilus</name>
    <name type="common">Pinewood nematode worm</name>
    <name type="synonym">Aphelenchoides xylophilus</name>
    <dbReference type="NCBI Taxonomy" id="6326"/>
    <lineage>
        <taxon>Eukaryota</taxon>
        <taxon>Metazoa</taxon>
        <taxon>Ecdysozoa</taxon>
        <taxon>Nematoda</taxon>
        <taxon>Chromadorea</taxon>
        <taxon>Rhabditida</taxon>
        <taxon>Tylenchina</taxon>
        <taxon>Tylenchomorpha</taxon>
        <taxon>Aphelenchoidea</taxon>
        <taxon>Aphelenchoididae</taxon>
        <taxon>Bursaphelenchus</taxon>
    </lineage>
</organism>
<protein>
    <submittedName>
        <fullName evidence="4">(pine wood nematode) hypothetical protein</fullName>
    </submittedName>
    <submittedName>
        <fullName evidence="8">Peptidase A1 domain-containing protein</fullName>
    </submittedName>
</protein>
<dbReference type="Pfam" id="PF00026">
    <property type="entry name" value="Asp"/>
    <property type="match status" value="1"/>
</dbReference>
<evidence type="ECO:0000259" key="3">
    <source>
        <dbReference type="Pfam" id="PF00026"/>
    </source>
</evidence>
<dbReference type="InterPro" id="IPR033121">
    <property type="entry name" value="PEPTIDASE_A1"/>
</dbReference>
<accession>A0A1I7RTH3</accession>
<dbReference type="EMBL" id="CAJFDI010000005">
    <property type="protein sequence ID" value="CAD5231308.1"/>
    <property type="molecule type" value="Genomic_DNA"/>
</dbReference>
<dbReference type="SUPFAM" id="SSF50630">
    <property type="entry name" value="Acid proteases"/>
    <property type="match status" value="1"/>
</dbReference>
<dbReference type="EMBL" id="CAJFCV020000005">
    <property type="protein sequence ID" value="CAG9122450.1"/>
    <property type="molecule type" value="Genomic_DNA"/>
</dbReference>
<evidence type="ECO:0000256" key="2">
    <source>
        <dbReference type="SAM" id="SignalP"/>
    </source>
</evidence>
<dbReference type="Proteomes" id="UP000095284">
    <property type="component" value="Unplaced"/>
</dbReference>
<dbReference type="PANTHER" id="PTHR47966:SF51">
    <property type="entry name" value="BETA-SITE APP-CLEAVING ENZYME, ISOFORM A-RELATED"/>
    <property type="match status" value="1"/>
</dbReference>
<evidence type="ECO:0000313" key="7">
    <source>
        <dbReference type="Proteomes" id="UP000659654"/>
    </source>
</evidence>
<feature type="chain" id="PRO_5035399537" evidence="2">
    <location>
        <begin position="16"/>
        <end position="338"/>
    </location>
</feature>
<dbReference type="InterPro" id="IPR001461">
    <property type="entry name" value="Aspartic_peptidase_A1"/>
</dbReference>
<evidence type="ECO:0000313" key="8">
    <source>
        <dbReference type="WBParaSite" id="BXY_0402800.1"/>
    </source>
</evidence>
<feature type="signal peptide" evidence="2">
    <location>
        <begin position="1"/>
        <end position="15"/>
    </location>
</feature>
<dbReference type="GO" id="GO:0006508">
    <property type="term" value="P:proteolysis"/>
    <property type="evidence" value="ECO:0007669"/>
    <property type="project" value="InterPro"/>
</dbReference>
<evidence type="ECO:0000313" key="6">
    <source>
        <dbReference type="Proteomes" id="UP000095284"/>
    </source>
</evidence>
<dbReference type="AlphaFoldDB" id="A0A1I7RTH3"/>
<dbReference type="Gene3D" id="2.40.70.10">
    <property type="entry name" value="Acid Proteases"/>
    <property type="match status" value="2"/>
</dbReference>
<proteinExistence type="inferred from homology"/>
<dbReference type="WBParaSite" id="BXY_0402800.1">
    <property type="protein sequence ID" value="BXY_0402800.1"/>
    <property type="gene ID" value="BXY_0402800"/>
</dbReference>
<reference evidence="5" key="2">
    <citation type="submission" date="2020-08" db="EMBL/GenBank/DDBJ databases">
        <authorList>
            <person name="Kikuchi T."/>
        </authorList>
    </citation>
    <scope>NUCLEOTIDE SEQUENCE</scope>
    <source>
        <strain evidence="4">Ka4C1</strain>
    </source>
</reference>
<dbReference type="GO" id="GO:0004190">
    <property type="term" value="F:aspartic-type endopeptidase activity"/>
    <property type="evidence" value="ECO:0007669"/>
    <property type="project" value="InterPro"/>
</dbReference>
<keyword evidence="7" id="KW-1185">Reference proteome</keyword>
<dbReference type="OrthoDB" id="660550at2759"/>
<keyword evidence="2" id="KW-0732">Signal</keyword>
<evidence type="ECO:0000313" key="5">
    <source>
        <dbReference type="EMBL" id="CAG9122450.1"/>
    </source>
</evidence>
<dbReference type="Proteomes" id="UP000659654">
    <property type="component" value="Unassembled WGS sequence"/>
</dbReference>
<gene>
    <name evidence="4" type="ORF">BXYJ_LOCUS11416</name>
</gene>
<sequence>MLFLLLIFILPISLADYTYYYEKPHYVTPFFTVKIGNDSQDVNVHFDLIRPFSYVFSDKCKMHSRCDWHLHYYIYNSTKTGGMPLRSSFIDNFHSDALYLKGHYFADSLNFGEIKLPLALGVVDEGNGGVNELDGVIGLGFDQKNNSIVKKLMKKLSVKQITVQEGHNNLQRPGKPLNSYSNGSITFGKYHSNDCGEFAFMNAMNNYSWMFVADVRVGNRTLKNQKIAFNFGRRTLIPTHIFKRYFPSLESDSEETFPQFAFTAFGKEYKTTKEDYSYYVPHTKGYMQLLGSVSHQPYDFAFGSDFLQNYCLALKEDDNGSLRIGLAENIASKKARGW</sequence>
<dbReference type="SMR" id="A0A1I7RTH3"/>
<evidence type="ECO:0000256" key="1">
    <source>
        <dbReference type="ARBA" id="ARBA00007447"/>
    </source>
</evidence>
<reference evidence="8" key="1">
    <citation type="submission" date="2016-11" db="UniProtKB">
        <authorList>
            <consortium name="WormBaseParasite"/>
        </authorList>
    </citation>
    <scope>IDENTIFICATION</scope>
</reference>